<dbReference type="InterPro" id="IPR039076">
    <property type="entry name" value="DivIC"/>
</dbReference>
<keyword evidence="4" id="KW-1185">Reference proteome</keyword>
<feature type="transmembrane region" description="Helical" evidence="2">
    <location>
        <begin position="38"/>
        <end position="56"/>
    </location>
</feature>
<dbReference type="GO" id="GO:0051301">
    <property type="term" value="P:cell division"/>
    <property type="evidence" value="ECO:0007669"/>
    <property type="project" value="InterPro"/>
</dbReference>
<proteinExistence type="predicted"/>
<feature type="region of interest" description="Disordered" evidence="1">
    <location>
        <begin position="1"/>
        <end position="23"/>
    </location>
</feature>
<keyword evidence="2" id="KW-1133">Transmembrane helix</keyword>
<evidence type="ECO:0000313" key="4">
    <source>
        <dbReference type="Proteomes" id="UP000179524"/>
    </source>
</evidence>
<dbReference type="Proteomes" id="UP000179524">
    <property type="component" value="Unassembled WGS sequence"/>
</dbReference>
<organism evidence="3 4">
    <name type="scientific">Anaerobacillus alkalilacustris</name>
    <dbReference type="NCBI Taxonomy" id="393763"/>
    <lineage>
        <taxon>Bacteria</taxon>
        <taxon>Bacillati</taxon>
        <taxon>Bacillota</taxon>
        <taxon>Bacilli</taxon>
        <taxon>Bacillales</taxon>
        <taxon>Bacillaceae</taxon>
        <taxon>Anaerobacillus</taxon>
    </lineage>
</organism>
<protein>
    <recommendedName>
        <fullName evidence="5">Cell division protein DIVIC</fullName>
    </recommendedName>
</protein>
<dbReference type="AlphaFoldDB" id="A0A1S2LYH1"/>
<comment type="caution">
    <text evidence="3">The sequence shown here is derived from an EMBL/GenBank/DDBJ whole genome shotgun (WGS) entry which is preliminary data.</text>
</comment>
<feature type="compositionally biased region" description="Basic and acidic residues" evidence="1">
    <location>
        <begin position="8"/>
        <end position="23"/>
    </location>
</feature>
<reference evidence="3 4" key="1">
    <citation type="submission" date="2016-10" db="EMBL/GenBank/DDBJ databases">
        <title>Draft genome sequences of four alkaliphilic bacteria belonging to the Anaerobacillus genus.</title>
        <authorList>
            <person name="Bassil N.M."/>
            <person name="Lloyd J.R."/>
        </authorList>
    </citation>
    <scope>NUCLEOTIDE SEQUENCE [LARGE SCALE GENOMIC DNA]</scope>
    <source>
        <strain evidence="3 4">DSM 18345</strain>
    </source>
</reference>
<name>A0A1S2LYH1_9BACI</name>
<evidence type="ECO:0000256" key="1">
    <source>
        <dbReference type="SAM" id="MobiDB-lite"/>
    </source>
</evidence>
<evidence type="ECO:0000256" key="2">
    <source>
        <dbReference type="SAM" id="Phobius"/>
    </source>
</evidence>
<dbReference type="Pfam" id="PF04977">
    <property type="entry name" value="DivIC"/>
    <property type="match status" value="1"/>
</dbReference>
<evidence type="ECO:0008006" key="5">
    <source>
        <dbReference type="Google" id="ProtNLM"/>
    </source>
</evidence>
<dbReference type="RefSeq" id="WP_071308264.1">
    <property type="nucleotide sequence ID" value="NZ_MLQR01000001.1"/>
</dbReference>
<dbReference type="InterPro" id="IPR007060">
    <property type="entry name" value="FtsL/DivIC"/>
</dbReference>
<sequence length="126" mass="14567">MNSAQQRNVRELNSHYNEQHDKKIEQKSISNKGLVRRLSALGLFVATVMVATVITLQSQHTVLSQKIEKKQYLENELVQLQLVERDLIDEIENLNSLEYIAEIARRDYFLTKPGEIIFKLPTITAD</sequence>
<gene>
    <name evidence="3" type="ORF">BKP37_03350</name>
</gene>
<accession>A0A1S2LYH1</accession>
<dbReference type="PANTHER" id="PTHR40027:SF1">
    <property type="entry name" value="CELL DIVISION PROTEIN DIVIC"/>
    <property type="match status" value="1"/>
</dbReference>
<keyword evidence="2" id="KW-0472">Membrane</keyword>
<evidence type="ECO:0000313" key="3">
    <source>
        <dbReference type="EMBL" id="OIJ17539.1"/>
    </source>
</evidence>
<dbReference type="PANTHER" id="PTHR40027">
    <property type="entry name" value="CELL DIVISION PROTEIN DIVIC"/>
    <property type="match status" value="1"/>
</dbReference>
<dbReference type="EMBL" id="MLQR01000001">
    <property type="protein sequence ID" value="OIJ17539.1"/>
    <property type="molecule type" value="Genomic_DNA"/>
</dbReference>
<keyword evidence="2" id="KW-0812">Transmembrane</keyword>